<dbReference type="SUPFAM" id="SSF53335">
    <property type="entry name" value="S-adenosyl-L-methionine-dependent methyltransferases"/>
    <property type="match status" value="1"/>
</dbReference>
<sequence length="338" mass="35559">MALKVRTVARLVGAGHVGERLRAVRDGQAAVRAATLSSALGTGVLEALRAGPTTAELAADLAVTDHALLEAYLRTLEAARLVRTGGGRHRLARRGRAVLGDDVVRAAYEGFAGYHTGLYRDLGLQLRGGPARDDVVRHGDVIARLSRALEPLVHDTLDEAVAATRPRRVLDVGCGDGANLAHMLRAAPASSGTGVEVDPAAAALAEHTLRAEGLDGRAHVLTGDIRGLDPQQIGGPVDLALLANVIYYVPVGERRDLLRDIGALVAPGGTLLVVSTMADRSAFSRHFDLLLRAQAGEMSLPTPDDVTRDLRAAGLDVLGVRRLTRGDPLHAVTARRPS</sequence>
<dbReference type="InterPro" id="IPR036390">
    <property type="entry name" value="WH_DNA-bd_sf"/>
</dbReference>
<dbReference type="EMBL" id="VJXR01000027">
    <property type="protein sequence ID" value="TRW45201.1"/>
    <property type="molecule type" value="Genomic_DNA"/>
</dbReference>
<dbReference type="GO" id="GO:0032259">
    <property type="term" value="P:methylation"/>
    <property type="evidence" value="ECO:0007669"/>
    <property type="project" value="UniProtKB-KW"/>
</dbReference>
<keyword evidence="2" id="KW-1185">Reference proteome</keyword>
<organism evidence="1 2">
    <name type="scientific">Georgenia yuyongxinii</name>
    <dbReference type="NCBI Taxonomy" id="2589797"/>
    <lineage>
        <taxon>Bacteria</taxon>
        <taxon>Bacillati</taxon>
        <taxon>Actinomycetota</taxon>
        <taxon>Actinomycetes</taxon>
        <taxon>Micrococcales</taxon>
        <taxon>Bogoriellaceae</taxon>
        <taxon>Georgenia</taxon>
    </lineage>
</organism>
<dbReference type="SUPFAM" id="SSF46785">
    <property type="entry name" value="Winged helix' DNA-binding domain"/>
    <property type="match status" value="1"/>
</dbReference>
<dbReference type="CDD" id="cd02440">
    <property type="entry name" value="AdoMet_MTases"/>
    <property type="match status" value="1"/>
</dbReference>
<comment type="caution">
    <text evidence="1">The sequence shown here is derived from an EMBL/GenBank/DDBJ whole genome shotgun (WGS) entry which is preliminary data.</text>
</comment>
<dbReference type="Gene3D" id="3.40.50.150">
    <property type="entry name" value="Vaccinia Virus protein VP39"/>
    <property type="match status" value="1"/>
</dbReference>
<proteinExistence type="predicted"/>
<protein>
    <submittedName>
        <fullName evidence="1">Methyltransferase domain-containing protein</fullName>
    </submittedName>
</protein>
<dbReference type="PANTHER" id="PTHR43861:SF1">
    <property type="entry name" value="TRANS-ACONITATE 2-METHYLTRANSFERASE"/>
    <property type="match status" value="1"/>
</dbReference>
<evidence type="ECO:0000313" key="1">
    <source>
        <dbReference type="EMBL" id="TRW45201.1"/>
    </source>
</evidence>
<dbReference type="Gene3D" id="1.10.10.10">
    <property type="entry name" value="Winged helix-like DNA-binding domain superfamily/Winged helix DNA-binding domain"/>
    <property type="match status" value="1"/>
</dbReference>
<dbReference type="PANTHER" id="PTHR43861">
    <property type="entry name" value="TRANS-ACONITATE 2-METHYLTRANSFERASE-RELATED"/>
    <property type="match status" value="1"/>
</dbReference>
<dbReference type="AlphaFoldDB" id="A0A552WQW3"/>
<keyword evidence="1" id="KW-0489">Methyltransferase</keyword>
<evidence type="ECO:0000313" key="2">
    <source>
        <dbReference type="Proteomes" id="UP000318693"/>
    </source>
</evidence>
<dbReference type="InterPro" id="IPR036388">
    <property type="entry name" value="WH-like_DNA-bd_sf"/>
</dbReference>
<accession>A0A552WQW3</accession>
<keyword evidence="1" id="KW-0808">Transferase</keyword>
<dbReference type="Pfam" id="PF13489">
    <property type="entry name" value="Methyltransf_23"/>
    <property type="match status" value="1"/>
</dbReference>
<name>A0A552WQW3_9MICO</name>
<dbReference type="GO" id="GO:0008168">
    <property type="term" value="F:methyltransferase activity"/>
    <property type="evidence" value="ECO:0007669"/>
    <property type="project" value="UniProtKB-KW"/>
</dbReference>
<gene>
    <name evidence="1" type="ORF">FJ693_10405</name>
</gene>
<dbReference type="Proteomes" id="UP000318693">
    <property type="component" value="Unassembled WGS sequence"/>
</dbReference>
<reference evidence="1 2" key="1">
    <citation type="submission" date="2019-07" db="EMBL/GenBank/DDBJ databases">
        <title>Georgenia wutianyii sp. nov. and Georgenia *** sp. nov. isolated from plateau pika (Ochotona curzoniae) in the Qinghai-Tibet plateau of China.</title>
        <authorList>
            <person name="Tian Z."/>
        </authorList>
    </citation>
    <scope>NUCLEOTIDE SEQUENCE [LARGE SCALE GENOMIC DNA]</scope>
    <source>
        <strain evidence="1 2">Z446</strain>
    </source>
</reference>
<dbReference type="RefSeq" id="WP_143418475.1">
    <property type="nucleotide sequence ID" value="NZ_VJXR01000027.1"/>
</dbReference>
<dbReference type="InterPro" id="IPR029063">
    <property type="entry name" value="SAM-dependent_MTases_sf"/>
</dbReference>